<evidence type="ECO:0000313" key="3">
    <source>
        <dbReference type="Proteomes" id="UP000678374"/>
    </source>
</evidence>
<sequence length="61" mass="6191">MAPQILDGSNTPVSNGAHSPLGVVTTPGQNLSNTYQVRYIATGAATAGAVQGLATFNLVYN</sequence>
<evidence type="ECO:0000256" key="1">
    <source>
        <dbReference type="SAM" id="MobiDB-lite"/>
    </source>
</evidence>
<dbReference type="GO" id="GO:0009289">
    <property type="term" value="C:pilus"/>
    <property type="evidence" value="ECO:0007669"/>
    <property type="project" value="InterPro"/>
</dbReference>
<gene>
    <name evidence="2" type="ORF">KAK06_15810</name>
</gene>
<dbReference type="AlphaFoldDB" id="A0A941BRH9"/>
<name>A0A941BRH9_9BURK</name>
<evidence type="ECO:0008006" key="4">
    <source>
        <dbReference type="Google" id="ProtNLM"/>
    </source>
</evidence>
<accession>A0A941BRH9</accession>
<protein>
    <recommendedName>
        <fullName evidence="4">Fimbrial protein</fullName>
    </recommendedName>
</protein>
<keyword evidence="3" id="KW-1185">Reference proteome</keyword>
<organism evidence="2 3">
    <name type="scientific">Ideonella aquatica</name>
    <dbReference type="NCBI Taxonomy" id="2824119"/>
    <lineage>
        <taxon>Bacteria</taxon>
        <taxon>Pseudomonadati</taxon>
        <taxon>Pseudomonadota</taxon>
        <taxon>Betaproteobacteria</taxon>
        <taxon>Burkholderiales</taxon>
        <taxon>Sphaerotilaceae</taxon>
        <taxon>Ideonella</taxon>
    </lineage>
</organism>
<dbReference type="Gene3D" id="2.60.40.1090">
    <property type="entry name" value="Fimbrial-type adhesion domain"/>
    <property type="match status" value="1"/>
</dbReference>
<comment type="caution">
    <text evidence="2">The sequence shown here is derived from an EMBL/GenBank/DDBJ whole genome shotgun (WGS) entry which is preliminary data.</text>
</comment>
<dbReference type="Proteomes" id="UP000678374">
    <property type="component" value="Unassembled WGS sequence"/>
</dbReference>
<evidence type="ECO:0000313" key="2">
    <source>
        <dbReference type="EMBL" id="MBQ0960420.1"/>
    </source>
</evidence>
<dbReference type="EMBL" id="JAGQDE010000014">
    <property type="protein sequence ID" value="MBQ0960420.1"/>
    <property type="molecule type" value="Genomic_DNA"/>
</dbReference>
<feature type="compositionally biased region" description="Polar residues" evidence="1">
    <location>
        <begin position="7"/>
        <end position="17"/>
    </location>
</feature>
<proteinExistence type="predicted"/>
<dbReference type="RefSeq" id="WP_210803093.1">
    <property type="nucleotide sequence ID" value="NZ_JAGQDE010000014.1"/>
</dbReference>
<dbReference type="InterPro" id="IPR036937">
    <property type="entry name" value="Adhesion_dom_fimbrial_sf"/>
</dbReference>
<dbReference type="GO" id="GO:0007155">
    <property type="term" value="P:cell adhesion"/>
    <property type="evidence" value="ECO:0007669"/>
    <property type="project" value="InterPro"/>
</dbReference>
<dbReference type="InterPro" id="IPR008966">
    <property type="entry name" value="Adhesion_dom_sf"/>
</dbReference>
<reference evidence="2" key="1">
    <citation type="submission" date="2021-04" db="EMBL/GenBank/DDBJ databases">
        <title>The genome sequence of Ideonella sp. 4Y11.</title>
        <authorList>
            <person name="Liu Y."/>
        </authorList>
    </citation>
    <scope>NUCLEOTIDE SEQUENCE</scope>
    <source>
        <strain evidence="2">4Y11</strain>
    </source>
</reference>
<dbReference type="SUPFAM" id="SSF49401">
    <property type="entry name" value="Bacterial adhesins"/>
    <property type="match status" value="1"/>
</dbReference>
<feature type="region of interest" description="Disordered" evidence="1">
    <location>
        <begin position="1"/>
        <end position="21"/>
    </location>
</feature>